<keyword evidence="3" id="KW-0233">DNA recombination</keyword>
<evidence type="ECO:0000259" key="6">
    <source>
        <dbReference type="PROSITE" id="PS51900"/>
    </source>
</evidence>
<feature type="domain" description="Tyr recombinase" evidence="5">
    <location>
        <begin position="186"/>
        <end position="381"/>
    </location>
</feature>
<keyword evidence="2 4" id="KW-0238">DNA-binding</keyword>
<dbReference type="Gene3D" id="1.10.150.130">
    <property type="match status" value="1"/>
</dbReference>
<dbReference type="InterPro" id="IPR050090">
    <property type="entry name" value="Tyrosine_recombinase_XerCD"/>
</dbReference>
<dbReference type="InterPro" id="IPR044068">
    <property type="entry name" value="CB"/>
</dbReference>
<gene>
    <name evidence="7" type="ORF">Q7X28_13460</name>
</gene>
<dbReference type="InterPro" id="IPR010998">
    <property type="entry name" value="Integrase_recombinase_N"/>
</dbReference>
<dbReference type="PANTHER" id="PTHR30349:SF41">
    <property type="entry name" value="INTEGRASE_RECOMBINASE PROTEIN MJ0367-RELATED"/>
    <property type="match status" value="1"/>
</dbReference>
<dbReference type="RefSeq" id="WP_305111703.1">
    <property type="nucleotide sequence ID" value="NZ_JAUTIX010000005.1"/>
</dbReference>
<evidence type="ECO:0000256" key="3">
    <source>
        <dbReference type="ARBA" id="ARBA00023172"/>
    </source>
</evidence>
<accession>A0AA90NBZ4</accession>
<evidence type="ECO:0000259" key="5">
    <source>
        <dbReference type="PROSITE" id="PS51898"/>
    </source>
</evidence>
<dbReference type="InterPro" id="IPR013762">
    <property type="entry name" value="Integrase-like_cat_sf"/>
</dbReference>
<keyword evidence="8" id="KW-1185">Reference proteome</keyword>
<protein>
    <submittedName>
        <fullName evidence="7">Site-specific integrase</fullName>
    </submittedName>
</protein>
<dbReference type="GO" id="GO:0015074">
    <property type="term" value="P:DNA integration"/>
    <property type="evidence" value="ECO:0007669"/>
    <property type="project" value="InterPro"/>
</dbReference>
<dbReference type="PROSITE" id="PS51900">
    <property type="entry name" value="CB"/>
    <property type="match status" value="1"/>
</dbReference>
<feature type="domain" description="Core-binding (CB)" evidence="6">
    <location>
        <begin position="79"/>
        <end position="165"/>
    </location>
</feature>
<evidence type="ECO:0000256" key="2">
    <source>
        <dbReference type="ARBA" id="ARBA00023125"/>
    </source>
</evidence>
<dbReference type="SUPFAM" id="SSF56349">
    <property type="entry name" value="DNA breaking-rejoining enzymes"/>
    <property type="match status" value="1"/>
</dbReference>
<proteinExistence type="inferred from homology"/>
<dbReference type="AlphaFoldDB" id="A0AA90NBZ4"/>
<organism evidence="7 8">
    <name type="scientific">Tsukamurella strandjordii</name>
    <dbReference type="NCBI Taxonomy" id="147577"/>
    <lineage>
        <taxon>Bacteria</taxon>
        <taxon>Bacillati</taxon>
        <taxon>Actinomycetota</taxon>
        <taxon>Actinomycetes</taxon>
        <taxon>Mycobacteriales</taxon>
        <taxon>Tsukamurellaceae</taxon>
        <taxon>Tsukamurella</taxon>
    </lineage>
</organism>
<dbReference type="Proteomes" id="UP001178281">
    <property type="component" value="Unassembled WGS sequence"/>
</dbReference>
<name>A0AA90NBZ4_9ACTN</name>
<evidence type="ECO:0000313" key="7">
    <source>
        <dbReference type="EMBL" id="MDP0398935.1"/>
    </source>
</evidence>
<evidence type="ECO:0000256" key="1">
    <source>
        <dbReference type="ARBA" id="ARBA00008857"/>
    </source>
</evidence>
<dbReference type="InterPro" id="IPR011010">
    <property type="entry name" value="DNA_brk_join_enz"/>
</dbReference>
<dbReference type="CDD" id="cd01189">
    <property type="entry name" value="INT_ICEBs1_C_like"/>
    <property type="match status" value="1"/>
</dbReference>
<dbReference type="PANTHER" id="PTHR30349">
    <property type="entry name" value="PHAGE INTEGRASE-RELATED"/>
    <property type="match status" value="1"/>
</dbReference>
<dbReference type="InterPro" id="IPR002104">
    <property type="entry name" value="Integrase_catalytic"/>
</dbReference>
<dbReference type="PROSITE" id="PS51898">
    <property type="entry name" value="TYR_RECOMBINASE"/>
    <property type="match status" value="1"/>
</dbReference>
<dbReference type="GO" id="GO:0003677">
    <property type="term" value="F:DNA binding"/>
    <property type="evidence" value="ECO:0007669"/>
    <property type="project" value="UniProtKB-UniRule"/>
</dbReference>
<sequence length="390" mass="44043">MTRPSRRQLPPQIRKISVTNRRTGKAEPRYEVTVDTGLDENGKRHQSRRRFTTEQAARSHLATVQADVARGVYVRTRATTVQDACENWLASKHRLKESTKQGHRSKFKALWQRVGSKPVQQLTQRDLDDVVRALLVGEGTERKAWSPRSVNYLLTITAQVLDAELKQGHVVRNVARLVDRIPQQRAEMRTLSTTDMHRVLDHRCREQHLWVLALHGLRRGEIAGLRWSDVDFESNRLTIAETRVEGERGEVHTTTPKSLSSRRTLPMPPDVVAALKRAKKAQARERLALGAEHGPGLHVAVDEAGRPYKPNWITDAWERLLRDLGIERVRLHDARHTCATVMHLQGVPTAVIAAWLGHADSSFTLRTYAHSQPDALVAAAVSLRGVPVEL</sequence>
<evidence type="ECO:0000313" key="8">
    <source>
        <dbReference type="Proteomes" id="UP001178281"/>
    </source>
</evidence>
<dbReference type="Pfam" id="PF00589">
    <property type="entry name" value="Phage_integrase"/>
    <property type="match status" value="1"/>
</dbReference>
<evidence type="ECO:0000256" key="4">
    <source>
        <dbReference type="PROSITE-ProRule" id="PRU01248"/>
    </source>
</evidence>
<dbReference type="GO" id="GO:0006310">
    <property type="term" value="P:DNA recombination"/>
    <property type="evidence" value="ECO:0007669"/>
    <property type="project" value="UniProtKB-KW"/>
</dbReference>
<dbReference type="Gene3D" id="1.10.443.10">
    <property type="entry name" value="Intergrase catalytic core"/>
    <property type="match status" value="1"/>
</dbReference>
<comment type="caution">
    <text evidence="7">The sequence shown here is derived from an EMBL/GenBank/DDBJ whole genome shotgun (WGS) entry which is preliminary data.</text>
</comment>
<comment type="similarity">
    <text evidence="1">Belongs to the 'phage' integrase family.</text>
</comment>
<dbReference type="EMBL" id="JAUTIX010000005">
    <property type="protein sequence ID" value="MDP0398935.1"/>
    <property type="molecule type" value="Genomic_DNA"/>
</dbReference>
<reference evidence="7" key="1">
    <citation type="submission" date="2023-08" db="EMBL/GenBank/DDBJ databases">
        <title>The draft genome of Tsukamurella strandjordii strain 050030.</title>
        <authorList>
            <person name="Zhao F."/>
            <person name="Feng Y."/>
            <person name="Zong Z."/>
        </authorList>
    </citation>
    <scope>NUCLEOTIDE SEQUENCE</scope>
    <source>
        <strain evidence="7">050030</strain>
    </source>
</reference>